<dbReference type="EMBL" id="JAFKCT010000004">
    <property type="protein sequence ID" value="MBN7811785.1"/>
    <property type="molecule type" value="Genomic_DNA"/>
</dbReference>
<gene>
    <name evidence="2" type="ORF">J0A68_12575</name>
</gene>
<protein>
    <submittedName>
        <fullName evidence="2">DUF4422 domain-containing protein</fullName>
    </submittedName>
</protein>
<accession>A0ABS3C4J4</accession>
<evidence type="ECO:0000313" key="2">
    <source>
        <dbReference type="EMBL" id="MBN7811785.1"/>
    </source>
</evidence>
<proteinExistence type="predicted"/>
<organism evidence="2 3">
    <name type="scientific">Algoriphagus oliviformis</name>
    <dbReference type="NCBI Taxonomy" id="2811231"/>
    <lineage>
        <taxon>Bacteria</taxon>
        <taxon>Pseudomonadati</taxon>
        <taxon>Bacteroidota</taxon>
        <taxon>Cytophagia</taxon>
        <taxon>Cytophagales</taxon>
        <taxon>Cyclobacteriaceae</taxon>
        <taxon>Algoriphagus</taxon>
    </lineage>
</organism>
<dbReference type="InterPro" id="IPR025536">
    <property type="entry name" value="DUF4422"/>
</dbReference>
<keyword evidence="3" id="KW-1185">Reference proteome</keyword>
<dbReference type="Proteomes" id="UP000664317">
    <property type="component" value="Unassembled WGS sequence"/>
</dbReference>
<evidence type="ECO:0000259" key="1">
    <source>
        <dbReference type="Pfam" id="PF14393"/>
    </source>
</evidence>
<dbReference type="Pfam" id="PF14393">
    <property type="entry name" value="DUF4422"/>
    <property type="match status" value="1"/>
</dbReference>
<sequence length="270" mass="32623">MKNAGDARIYVMYYKEGRVLSLDSFYRPVLCGQSPAAPDSAFVRDDTGENISAKNEFYSELTGIYWVWKNTRQDITGICHYRRYFTVFPEPWYYRLKYFITHPLKRQFKKNPLIYTNHLKKYTSWILSSEQAKELLSEYDMVLPRARIFRYSVQEHYRKYHCIGDFAIIEDVLSDKYPEMKAAWQQVIQGNTLYANNMFLAKDELYQEFMAWWFDVLFEFEERCKLENYEGYQKRILGFVAERLLTLWVAYKKPKVKELQLLYFKSMKKD</sequence>
<feature type="domain" description="DUF4422" evidence="1">
    <location>
        <begin position="8"/>
        <end position="252"/>
    </location>
</feature>
<name>A0ABS3C4J4_9BACT</name>
<dbReference type="RefSeq" id="WP_206578552.1">
    <property type="nucleotide sequence ID" value="NZ_JAFKCT010000004.1"/>
</dbReference>
<comment type="caution">
    <text evidence="2">The sequence shown here is derived from an EMBL/GenBank/DDBJ whole genome shotgun (WGS) entry which is preliminary data.</text>
</comment>
<reference evidence="2 3" key="1">
    <citation type="submission" date="2021-03" db="EMBL/GenBank/DDBJ databases">
        <title>novel species isolated from a fishpond in China.</title>
        <authorList>
            <person name="Lu H."/>
            <person name="Cai Z."/>
        </authorList>
    </citation>
    <scope>NUCLEOTIDE SEQUENCE [LARGE SCALE GENOMIC DNA]</scope>
    <source>
        <strain evidence="2 3">H41</strain>
    </source>
</reference>
<evidence type="ECO:0000313" key="3">
    <source>
        <dbReference type="Proteomes" id="UP000664317"/>
    </source>
</evidence>